<feature type="coiled-coil region" evidence="1">
    <location>
        <begin position="1013"/>
        <end position="1040"/>
    </location>
</feature>
<feature type="region of interest" description="Disordered" evidence="2">
    <location>
        <begin position="1772"/>
        <end position="1796"/>
    </location>
</feature>
<proteinExistence type="predicted"/>
<evidence type="ECO:0000313" key="3">
    <source>
        <dbReference type="EMBL" id="VDP37133.1"/>
    </source>
</evidence>
<feature type="region of interest" description="Disordered" evidence="2">
    <location>
        <begin position="290"/>
        <end position="312"/>
    </location>
</feature>
<evidence type="ECO:0000256" key="1">
    <source>
        <dbReference type="SAM" id="Coils"/>
    </source>
</evidence>
<dbReference type="STRING" id="48269.A0A183MXK9"/>
<evidence type="ECO:0008006" key="5">
    <source>
        <dbReference type="Google" id="ProtNLM"/>
    </source>
</evidence>
<dbReference type="EMBL" id="UZAI01018449">
    <property type="protein sequence ID" value="VDP37133.1"/>
    <property type="molecule type" value="Genomic_DNA"/>
</dbReference>
<sequence>MPQLEIIFWVSYAKRTGVHVTTGPIQIIGKLKCKIENEVKFNRLIGKLNTSIASSSTSVIVSGGESIPLDTTTTSTLNEQTTILHPYVMIPPKLSIQRNGLSRRPIVNWCVLNLFASIHDIAIHLRHRDNLPGPLIQMLLQCMNTHQNCTNDISNNHQLNYHNFSIHDIEQLDTKEMNNDTEAFILVPLLRYQQLCPTVLPSNIAVRVHIPGPRSTTVTSVTTSTTNTTTNENSNIYNNSFGNTNLSPTSIDCHPVESIKNNTPINSTSTITENISADVTSTSHVDDEKKLPFSHHNNNNRTTHNNTNRIPTPRYNSTATPCSMAQHQTHLVDNVRWLQLTPVHHLEIHEFKMRWTEQHRNLVYILMNSYRHAQSLKKNLSARALHGFRLHPGSSSNGHTTTMTSGGTALSRNFILERNGRPVLPTSNGGLALINCGNIKTSTSFHTDNFFLLSQLSFIYVTFMGTSPPDIPYSLTSTFSALMNSARSAIQLTNSVNNNGFKLLNSTDKRPLSTVIQQTELCHLSKSTKSNYNDNYLLTKMPTSDEVLPDNIDMSSNAVTMVTATTTTNNNNNSEIEENNYDHVYLSTNSSPSSESNKTKLTFSKQIPMLAQLLEEEPKQTDVVSQLQGLHICASSLVAERNWHLELINPQLMLKTNHLAGYVLVSAARAKLDALTHPPIWKDSQLLNKSSLVGHLECMQYYATVGQVLPETPDQWLSTADVSDWTHHNLNADEDALSGRPEVVGCGRSVGGVVTACVGFPKTPSNNNNNISNNKNSLTRTSTLTFGTKLMSNDATLKNNVTLTSMMTTTTPTTTTITISTSKLHTDNIRPIQLQRMISRCSCEVFYIHYEPADPANLPLPHLIPPLSLDETEVVRNPEGADTVTLLHHTLNVSTNSLQYHMIVEIVNDLLLYVEPQRKAKLERNRLTFGLMSESQVRLAILRDQETLRRLISEQRQLERYLWSYVRQTMQELGLNANNTLVNHSYPTALYHSPTTDSSNNVTSRTSNLTLKLVDCIQSARQLETQINQLKSRIIDLNGILSQRLGHYQQLQIQIQRRHIRKAMSFRRYHPTNKSSACSSLLSFNNETLSSISNRNTVSLVQKTSNDDFNRIIQTNNIESETYIQNRINLHRASSIDYLTHPIANTMNNNNTETVISESGNKSLLSSSFMDGGDSKPAEIVRRSEHARWRMTENDGQIGLADVELRGFIYTKTHRQDDSGSHRLELGWIRVCSLAPNSFYREVLAPDVSGGRYAGGPILRIACSDLAPVGGISVKEAMEISVAPILLQMSKQFYRIMMPFFFPEKTEDTTTNNTVTAIPVHTVNVANPIGDGINSSAFTSHPFFIPQDNVGSSSGICSDAFHYLDSNLSTNPNNLLYSSENIGLPSKSWLRRYLSRYLPHRLKNENESVPSVSSSLPQPLNVIHKSHQSDILENISSDLSVPIVVSTAATTVTLTSSLSPTSMYIPSNNLTIEAAISGRNYCSVNDDWNALSNNATGSGTETTVATSELEFPNLFHTNEYDVKSSLSHNHKPNECFSITLTHYSNYNDTTTDNFIMLMQQPSICLQQLLPVNNICTYCKSIHSTSSNHLHSLNMSWYNPMNYGSLPTDQITSVNQIAMHHSKHNINNTNIPLNPVDVMQERARQNKVFLYIKIPGFPIRLSYKGEKQKNITDVTRFELFIPTLEYHNCVWTWLDFVMEVKTRIRKQLVREVIKKKLTPRRRLPLLRISGTSKSNTDNNSNISASSTTDSKPHELTTSNILLSSVNRLSSLTPSAVTSGRADSTMHSPDVDDDDDLVDPTTVAAQEEKAQRDLEMILGRHAQIVCYYYYYEE</sequence>
<organism evidence="3 4">
    <name type="scientific">Schistosoma margrebowiei</name>
    <dbReference type="NCBI Taxonomy" id="48269"/>
    <lineage>
        <taxon>Eukaryota</taxon>
        <taxon>Metazoa</taxon>
        <taxon>Spiralia</taxon>
        <taxon>Lophotrochozoa</taxon>
        <taxon>Platyhelminthes</taxon>
        <taxon>Trematoda</taxon>
        <taxon>Digenea</taxon>
        <taxon>Strigeidida</taxon>
        <taxon>Schistosomatoidea</taxon>
        <taxon>Schistosomatidae</taxon>
        <taxon>Schistosoma</taxon>
    </lineage>
</organism>
<keyword evidence="1" id="KW-0175">Coiled coil</keyword>
<dbReference type="PANTHER" id="PTHR15678:SF6">
    <property type="entry name" value="BRIDGE-LIKE LIPID TRANSFER PROTEIN FAMILY MEMBER 2"/>
    <property type="match status" value="1"/>
</dbReference>
<feature type="compositionally biased region" description="Low complexity" evidence="2">
    <location>
        <begin position="295"/>
        <end position="309"/>
    </location>
</feature>
<evidence type="ECO:0000256" key="2">
    <source>
        <dbReference type="SAM" id="MobiDB-lite"/>
    </source>
</evidence>
<dbReference type="Pfam" id="PF10344">
    <property type="entry name" value="Hobbit"/>
    <property type="match status" value="3"/>
</dbReference>
<keyword evidence="4" id="KW-1185">Reference proteome</keyword>
<feature type="region of interest" description="Disordered" evidence="2">
    <location>
        <begin position="215"/>
        <end position="237"/>
    </location>
</feature>
<gene>
    <name evidence="3" type="ORF">SMRZ_LOCUS20784</name>
</gene>
<evidence type="ECO:0000313" key="4">
    <source>
        <dbReference type="Proteomes" id="UP000277204"/>
    </source>
</evidence>
<name>A0A183MXK9_9TREM</name>
<dbReference type="InterPro" id="IPR045167">
    <property type="entry name" value="Hobbit"/>
</dbReference>
<dbReference type="PANTHER" id="PTHR15678">
    <property type="entry name" value="ANTIGEN MLAA-22-RELATED"/>
    <property type="match status" value="1"/>
</dbReference>
<feature type="compositionally biased region" description="Polar residues" evidence="2">
    <location>
        <begin position="1772"/>
        <end position="1785"/>
    </location>
</feature>
<protein>
    <recommendedName>
        <fullName evidence="5">FMP27 C-terminal domain-containing protein</fullName>
    </recommendedName>
</protein>
<dbReference type="Proteomes" id="UP000277204">
    <property type="component" value="Unassembled WGS sequence"/>
</dbReference>
<feature type="region of interest" description="Disordered" evidence="2">
    <location>
        <begin position="1723"/>
        <end position="1753"/>
    </location>
</feature>
<accession>A0A183MXK9</accession>
<reference evidence="3 4" key="1">
    <citation type="submission" date="2018-11" db="EMBL/GenBank/DDBJ databases">
        <authorList>
            <consortium name="Pathogen Informatics"/>
        </authorList>
    </citation>
    <scope>NUCLEOTIDE SEQUENCE [LARGE SCALE GENOMIC DNA]</scope>
    <source>
        <strain evidence="3 4">Zambia</strain>
    </source>
</reference>
<feature type="compositionally biased region" description="Polar residues" evidence="2">
    <location>
        <begin position="1728"/>
        <end position="1753"/>
    </location>
</feature>